<dbReference type="SUPFAM" id="SSF48452">
    <property type="entry name" value="TPR-like"/>
    <property type="match status" value="1"/>
</dbReference>
<protein>
    <submittedName>
        <fullName evidence="2">Uncharacterized protein</fullName>
    </submittedName>
</protein>
<evidence type="ECO:0000313" key="3">
    <source>
        <dbReference type="Proteomes" id="UP000006790"/>
    </source>
</evidence>
<dbReference type="InterPro" id="IPR011990">
    <property type="entry name" value="TPR-like_helical_dom_sf"/>
</dbReference>
<reference evidence="3" key="1">
    <citation type="journal article" date="2012" name="G3 (Bethesda)">
        <title>Pichia sorbitophila, an interspecies yeast hybrid reveals early steps of genome resolution following polyploidization.</title>
        <authorList>
            <person name="Leh Louis V."/>
            <person name="Despons L."/>
            <person name="Friedrich A."/>
            <person name="Martin T."/>
            <person name="Durrens P."/>
            <person name="Casaregola S."/>
            <person name="Neuveglise C."/>
            <person name="Fairhead C."/>
            <person name="Marck C."/>
            <person name="Cruz J.A."/>
            <person name="Straub M.L."/>
            <person name="Kugler V."/>
            <person name="Sacerdot C."/>
            <person name="Uzunov Z."/>
            <person name="Thierry A."/>
            <person name="Weiss S."/>
            <person name="Bleykasten C."/>
            <person name="De Montigny J."/>
            <person name="Jacques N."/>
            <person name="Jung P."/>
            <person name="Lemaire M."/>
            <person name="Mallet S."/>
            <person name="Morel G."/>
            <person name="Richard G.F."/>
            <person name="Sarkar A."/>
            <person name="Savel G."/>
            <person name="Schacherer J."/>
            <person name="Seret M.L."/>
            <person name="Talla E."/>
            <person name="Samson G."/>
            <person name="Jubin C."/>
            <person name="Poulain J."/>
            <person name="Vacherie B."/>
            <person name="Barbe V."/>
            <person name="Pelletier E."/>
            <person name="Sherman D.J."/>
            <person name="Westhof E."/>
            <person name="Weissenbach J."/>
            <person name="Baret P.V."/>
            <person name="Wincker P."/>
            <person name="Gaillardin C."/>
            <person name="Dujon B."/>
            <person name="Souciet J.L."/>
        </authorList>
    </citation>
    <scope>NUCLEOTIDE SEQUENCE [LARGE SCALE GENOMIC DNA]</scope>
    <source>
        <strain evidence="3">CBS 270.75 / DBVPG 7215 / KCTC 17166 / NRRL Y-17582</strain>
    </source>
</reference>
<dbReference type="RefSeq" id="XP_003647541.1">
    <property type="nucleotide sequence ID" value="XM_003647493.1"/>
</dbReference>
<dbReference type="InParanoid" id="G8JUE4"/>
<dbReference type="GO" id="GO:0034044">
    <property type="term" value="C:exomer complex"/>
    <property type="evidence" value="ECO:0007669"/>
    <property type="project" value="TreeGrafter"/>
</dbReference>
<proteinExistence type="predicted"/>
<dbReference type="AlphaFoldDB" id="G8JUE4"/>
<evidence type="ECO:0000256" key="1">
    <source>
        <dbReference type="SAM" id="MobiDB-lite"/>
    </source>
</evidence>
<dbReference type="EMBL" id="CP002502">
    <property type="protein sequence ID" value="AET40724.1"/>
    <property type="molecule type" value="Genomic_DNA"/>
</dbReference>
<dbReference type="OMA" id="ETFVSCC"/>
<dbReference type="PANTHER" id="PTHR31975:SF2">
    <property type="entry name" value="CHITIN BIOSYNTHESIS PROTEIN CHS6-RELATED"/>
    <property type="match status" value="1"/>
</dbReference>
<dbReference type="eggNOG" id="ENOG502QRF3">
    <property type="taxonomic scope" value="Eukaryota"/>
</dbReference>
<organism evidence="2 3">
    <name type="scientific">Eremothecium cymbalariae (strain CBS 270.75 / DBVPG 7215 / KCTC 17166 / NRRL Y-17582)</name>
    <name type="common">Yeast</name>
    <dbReference type="NCBI Taxonomy" id="931890"/>
    <lineage>
        <taxon>Eukaryota</taxon>
        <taxon>Fungi</taxon>
        <taxon>Dikarya</taxon>
        <taxon>Ascomycota</taxon>
        <taxon>Saccharomycotina</taxon>
        <taxon>Saccharomycetes</taxon>
        <taxon>Saccharomycetales</taxon>
        <taxon>Saccharomycetaceae</taxon>
        <taxon>Eremothecium</taxon>
    </lineage>
</organism>
<keyword evidence="3" id="KW-1185">Reference proteome</keyword>
<evidence type="ECO:0000313" key="2">
    <source>
        <dbReference type="EMBL" id="AET40724.1"/>
    </source>
</evidence>
<dbReference type="GeneID" id="11472316"/>
<dbReference type="GO" id="GO:0006893">
    <property type="term" value="P:Golgi to plasma membrane transport"/>
    <property type="evidence" value="ECO:0007669"/>
    <property type="project" value="UniProtKB-ARBA"/>
</dbReference>
<dbReference type="Proteomes" id="UP000006790">
    <property type="component" value="Chromosome 6"/>
</dbReference>
<accession>G8JUE4</accession>
<dbReference type="PANTHER" id="PTHR31975">
    <property type="entry name" value="BUD SITE SELECTION PROTEIN 7-RELATED"/>
    <property type="match status" value="1"/>
</dbReference>
<gene>
    <name evidence="2" type="ordered locus">Ecym_6348</name>
</gene>
<name>G8JUE4_ERECY</name>
<dbReference type="Pfam" id="PF09295">
    <property type="entry name" value="ChAPs"/>
    <property type="match status" value="2"/>
</dbReference>
<dbReference type="Gene3D" id="1.25.40.10">
    <property type="entry name" value="Tetratricopeptide repeat domain"/>
    <property type="match status" value="1"/>
</dbReference>
<feature type="region of interest" description="Disordered" evidence="1">
    <location>
        <begin position="28"/>
        <end position="49"/>
    </location>
</feature>
<sequence>MVFFWNRKPKKQTRSIVSSTSGLASHEGILDMPSSSFPPDMRKSTTSSIQHPRIIESQLGEALTVRSRLLMKLAANDKVDIGPPDLVHVTEFDKYHQVEVGEHHYVTGLDVSSEAMPIAYLNTLRWDQSSNCKNEKQIATYCTFNIFSKVDLRIRFVSEKRFQINVLDYNNSANPVQLSDELWEETFVSGCIRCMVMNRDRGRKAPGLVEYPIGIDNGVQYCENVISSLCKFLPRGIESGCDSTIYMGPTILQNYLVTALLTFLSLVSRSLYHYTVDYLDMLMQQDTRNAFCYRLVQIKVLMASNSYEFQTIKKIQDAFDVFFPNFPSLSLLEFKNIIDLLNLEVEFLINKQDYELALPLAKRATELITDNFQAWYNLALCYIELGQYESALYSINSMPRLSSTSPGNDSSMIDIVESKYYNRPLGSEPVQTLLSGEYNHLFNTMPKINSMELRSLIYGRIVMSKPTNRGGCIEEIWNGPCLTIGPIYGPQGSNLVNFVSKKEVKAIKNTLVIERNTTSNKLSPGDAQVYDLLIRIVHKISWNSLLKLRSSLFVMQREHMRSSVSLNREVKNKRLCEKWLDRLFMDLYDDLKICTNIPLHNKNVENSGLEWQLLGLTLLRTWYYEEAIACLRTSILARFDTVAAERLLQLYISGIYKEDDIDVILHLLTSNASYAARFHDWCQWLTVQTLYKLCEEHSKEIIRTRLYGFYLNNNSIRPLMEKFLDQIDTE</sequence>
<dbReference type="KEGG" id="erc:Ecym_6348"/>
<dbReference type="FunCoup" id="G8JUE4">
    <property type="interactions" value="97"/>
</dbReference>
<dbReference type="HOGENOM" id="CLU_019711_0_0_1"/>
<dbReference type="STRING" id="931890.G8JUE4"/>
<dbReference type="InterPro" id="IPR015374">
    <property type="entry name" value="ChAPs"/>
</dbReference>
<dbReference type="OrthoDB" id="434695at2759"/>